<keyword evidence="6 11" id="KW-0175">Coiled coil</keyword>
<dbReference type="PANTHER" id="PTHR10643">
    <property type="entry name" value="KINETOCHORE PROTEIN NDC80"/>
    <property type="match status" value="1"/>
</dbReference>
<dbReference type="HOGENOM" id="CLU_012583_1_0_1"/>
<dbReference type="GeneID" id="9699467"/>
<feature type="domain" description="Kinetochore protein Ndc80 CH" evidence="12">
    <location>
        <begin position="34"/>
        <end position="151"/>
    </location>
</feature>
<evidence type="ECO:0000256" key="8">
    <source>
        <dbReference type="ARBA" id="ARBA00023306"/>
    </source>
</evidence>
<proteinExistence type="inferred from homology"/>
<dbReference type="Pfam" id="PF03801">
    <property type="entry name" value="Ndc80_HEC"/>
    <property type="match status" value="1"/>
</dbReference>
<dbReference type="InterPro" id="IPR055260">
    <property type="entry name" value="Ndc80_CH"/>
</dbReference>
<keyword evidence="3 10" id="KW-0132">Cell division</keyword>
<evidence type="ECO:0000256" key="7">
    <source>
        <dbReference type="ARBA" id="ARBA00023242"/>
    </source>
</evidence>
<accession>E0S9L7</accession>
<evidence type="ECO:0000256" key="2">
    <source>
        <dbReference type="ARBA" id="ARBA00022454"/>
    </source>
</evidence>
<evidence type="ECO:0000256" key="1">
    <source>
        <dbReference type="ARBA" id="ARBA00007050"/>
    </source>
</evidence>
<reference evidence="13 14" key="2">
    <citation type="journal article" date="2012" name="Proc. Natl. Acad. Sci. U.S.A.">
        <title>Gain and loss of multiple functionally related, horizontally transferred genes in the reduced genomes of two microsporidian parasites.</title>
        <authorList>
            <person name="Pombert J.-F."/>
            <person name="Selman M."/>
            <person name="Burki F."/>
            <person name="Bardell F.T."/>
            <person name="Farinelli L."/>
            <person name="Solter L.F."/>
            <person name="Whitman D.W."/>
            <person name="Weiss L.M."/>
            <person name="Corradi N."/>
            <person name="Keeling P.J."/>
        </authorList>
    </citation>
    <scope>NUCLEOTIDE SEQUENCE [LARGE SCALE GENOMIC DNA]</scope>
    <source>
        <strain evidence="13 14">ATCC 50506</strain>
    </source>
</reference>
<dbReference type="InterPro" id="IPR005550">
    <property type="entry name" value="Kinetochore_Ndc80"/>
</dbReference>
<keyword evidence="14" id="KW-1185">Reference proteome</keyword>
<reference evidence="13 14" key="1">
    <citation type="journal article" date="2010" name="Nat. Commun.">
        <title>The complete sequence of the smallest known nuclear genome from the microsporidian Encephalitozoon intestinalis.</title>
        <authorList>
            <person name="Corradi N."/>
            <person name="Pombert J.-F."/>
            <person name="Farinelli L."/>
            <person name="Didier E.S."/>
            <person name="Keeling P.J."/>
        </authorList>
    </citation>
    <scope>NUCLEOTIDE SEQUENCE [LARGE SCALE GENOMIC DNA]</scope>
    <source>
        <strain evidence="13 14">ATCC 50506</strain>
    </source>
</reference>
<evidence type="ECO:0000313" key="14">
    <source>
        <dbReference type="Proteomes" id="UP000002313"/>
    </source>
</evidence>
<dbReference type="KEGG" id="ein:Eint_100760"/>
<evidence type="ECO:0000256" key="9">
    <source>
        <dbReference type="ARBA" id="ARBA00023328"/>
    </source>
</evidence>
<name>E0S9L7_ENCIT</name>
<dbReference type="Gene3D" id="1.10.418.30">
    <property type="entry name" value="Ncd80 complex, Ncd80 subunit"/>
    <property type="match status" value="1"/>
</dbReference>
<dbReference type="GO" id="GO:0051315">
    <property type="term" value="P:attachment of mitotic spindle microtubules to kinetochore"/>
    <property type="evidence" value="ECO:0007669"/>
    <property type="project" value="UniProtKB-UniRule"/>
</dbReference>
<dbReference type="AlphaFoldDB" id="E0S9L7"/>
<evidence type="ECO:0000259" key="12">
    <source>
        <dbReference type="Pfam" id="PF03801"/>
    </source>
</evidence>
<dbReference type="InterPro" id="IPR038273">
    <property type="entry name" value="Ndc80_sf"/>
</dbReference>
<keyword evidence="5 10" id="KW-0995">Kinetochore</keyword>
<gene>
    <name evidence="13" type="ORF">Eint_100760</name>
</gene>
<dbReference type="GO" id="GO:0051301">
    <property type="term" value="P:cell division"/>
    <property type="evidence" value="ECO:0007669"/>
    <property type="project" value="UniProtKB-UniRule"/>
</dbReference>
<feature type="coiled-coil region" evidence="11">
    <location>
        <begin position="453"/>
        <end position="480"/>
    </location>
</feature>
<protein>
    <recommendedName>
        <fullName evidence="10">Kinetochore protein NDC80</fullName>
    </recommendedName>
</protein>
<comment type="subunit">
    <text evidence="10">Component of the NDC80 complex.</text>
</comment>
<keyword evidence="8 10" id="KW-0131">Cell cycle</keyword>
<feature type="coiled-coil region" evidence="11">
    <location>
        <begin position="226"/>
        <end position="295"/>
    </location>
</feature>
<dbReference type="VEuPathDB" id="MicrosporidiaDB:Eint_100760"/>
<comment type="subcellular location">
    <subcellularLocation>
        <location evidence="10">Chromosome</location>
        <location evidence="10">Centromere</location>
        <location evidence="10">Kinetochore</location>
    </subcellularLocation>
    <subcellularLocation>
        <location evidence="10">Nucleus</location>
    </subcellularLocation>
</comment>
<sequence length="544" mass="63362">MTRRFTMTPNSRNSIKTPISGAKVALFPRHSVAAEEIKRRDMRLVREKGYKQQCVDTILGFLMENGYDGQISQKIMHNPSSKDFQSIFKFLYGFVDDFVFSSRFEDEVVNVMKNLRYPYCGEITKSQLSAITPHTWPVILSMCSWLVELIRHGATLLEQEEEKSVESCFFEYVCDGYMRFMEGDEDDAALEEEFERKVTEIYTGIFKEIDRKKEELSRIEEMIGKSRRMSESLGELERKKRELTDDLNMLIASEKQLEGKKKKYLGAIERLCEDIARVEEEIESQRVQEEGLRVQITKQKINPEDVREMNTEKMELFKELERMKPEKEGLMREVGEQEREAQEKVEEVEKLFFDLKGLRDEISLRIVKDTKGGVQVVNEVSNEVFDNGIASVIVRLEEELNGRSDVLVAGEMNKGMLEEARAEKEGMSSELSNRLKYCSDKLLMAGKLYLEKKEISENEQRKSKTEMELLENELLKLNLESNTSLLMSEQKLQKAKILLDRTLNTINYEREEISKMVFNFYNTVVDVHTLIQSQVGDLRTLLNR</sequence>
<dbReference type="RefSeq" id="XP_003073762.1">
    <property type="nucleotide sequence ID" value="XM_003073716.1"/>
</dbReference>
<evidence type="ECO:0000256" key="10">
    <source>
        <dbReference type="RuleBase" id="RU368072"/>
    </source>
</evidence>
<evidence type="ECO:0000313" key="13">
    <source>
        <dbReference type="EMBL" id="ADM12402.1"/>
    </source>
</evidence>
<evidence type="ECO:0000256" key="5">
    <source>
        <dbReference type="ARBA" id="ARBA00022838"/>
    </source>
</evidence>
<organism evidence="13 14">
    <name type="scientific">Encephalitozoon intestinalis (strain ATCC 50506)</name>
    <name type="common">Microsporidian parasite</name>
    <name type="synonym">Septata intestinalis</name>
    <dbReference type="NCBI Taxonomy" id="876142"/>
    <lineage>
        <taxon>Eukaryota</taxon>
        <taxon>Fungi</taxon>
        <taxon>Fungi incertae sedis</taxon>
        <taxon>Microsporidia</taxon>
        <taxon>Unikaryonidae</taxon>
        <taxon>Encephalitozoon</taxon>
    </lineage>
</organism>
<dbReference type="EMBL" id="CP001951">
    <property type="protein sequence ID" value="ADM12402.1"/>
    <property type="molecule type" value="Genomic_DNA"/>
</dbReference>
<evidence type="ECO:0000256" key="3">
    <source>
        <dbReference type="ARBA" id="ARBA00022618"/>
    </source>
</evidence>
<keyword evidence="4 10" id="KW-0498">Mitosis</keyword>
<keyword evidence="7 10" id="KW-0539">Nucleus</keyword>
<dbReference type="PANTHER" id="PTHR10643:SF2">
    <property type="entry name" value="KINETOCHORE PROTEIN NDC80 HOMOLOG"/>
    <property type="match status" value="1"/>
</dbReference>
<dbReference type="GO" id="GO:0031262">
    <property type="term" value="C:Ndc80 complex"/>
    <property type="evidence" value="ECO:0007669"/>
    <property type="project" value="UniProtKB-UniRule"/>
</dbReference>
<dbReference type="Proteomes" id="UP000002313">
    <property type="component" value="Chromosome X"/>
</dbReference>
<evidence type="ECO:0000256" key="11">
    <source>
        <dbReference type="SAM" id="Coils"/>
    </source>
</evidence>
<keyword evidence="2 10" id="KW-0158">Chromosome</keyword>
<comment type="similarity">
    <text evidence="1 10">Belongs to the NDC80/HEC1 family.</text>
</comment>
<evidence type="ECO:0000256" key="6">
    <source>
        <dbReference type="ARBA" id="ARBA00023054"/>
    </source>
</evidence>
<evidence type="ECO:0000256" key="4">
    <source>
        <dbReference type="ARBA" id="ARBA00022776"/>
    </source>
</evidence>
<dbReference type="OrthoDB" id="7459479at2759"/>
<keyword evidence="9 10" id="KW-0137">Centromere</keyword>
<comment type="function">
    <text evidence="10">Acts as a component of the essential kinetochore-associated NDC80 complex, which is required for chromosome segregation and spindle checkpoint activity.</text>
</comment>
<dbReference type="GO" id="GO:0005634">
    <property type="term" value="C:nucleus"/>
    <property type="evidence" value="ECO:0007669"/>
    <property type="project" value="UniProtKB-SubCell"/>
</dbReference>